<keyword evidence="9" id="KW-0479">Metal-binding</keyword>
<name>A0A0F8ZW02_9ZZZZ</name>
<proteinExistence type="inferred from homology"/>
<dbReference type="GO" id="GO:0000166">
    <property type="term" value="F:nucleotide binding"/>
    <property type="evidence" value="ECO:0007669"/>
    <property type="project" value="UniProtKB-KW"/>
</dbReference>
<dbReference type="GO" id="GO:0000287">
    <property type="term" value="F:magnesium ion binding"/>
    <property type="evidence" value="ECO:0007669"/>
    <property type="project" value="TreeGrafter"/>
</dbReference>
<dbReference type="PANTHER" id="PTHR43340">
    <property type="entry name" value="HYPOXANTHINE-GUANINE PHOSPHORIBOSYLTRANSFERASE"/>
    <property type="match status" value="1"/>
</dbReference>
<keyword evidence="12" id="KW-0460">Magnesium</keyword>
<comment type="pathway">
    <text evidence="3">Purine metabolism; IMP biosynthesis via salvage pathway; IMP from hypoxanthine: step 1/1.</text>
</comment>
<dbReference type="EC" id="2.4.2.8" evidence="5"/>
<reference evidence="14" key="1">
    <citation type="journal article" date="2015" name="Nature">
        <title>Complex archaea that bridge the gap between prokaryotes and eukaryotes.</title>
        <authorList>
            <person name="Spang A."/>
            <person name="Saw J.H."/>
            <person name="Jorgensen S.L."/>
            <person name="Zaremba-Niedzwiedzka K."/>
            <person name="Martijn J."/>
            <person name="Lind A.E."/>
            <person name="van Eijk R."/>
            <person name="Schleper C."/>
            <person name="Guy L."/>
            <person name="Ettema T.J."/>
        </authorList>
    </citation>
    <scope>NUCLEOTIDE SEQUENCE</scope>
</reference>
<dbReference type="CDD" id="cd06223">
    <property type="entry name" value="PRTases_typeI"/>
    <property type="match status" value="1"/>
</dbReference>
<dbReference type="Gene3D" id="3.40.50.2020">
    <property type="match status" value="1"/>
</dbReference>
<comment type="caution">
    <text evidence="14">The sequence shown here is derived from an EMBL/GenBank/DDBJ whole genome shotgun (WGS) entry which is preliminary data.</text>
</comment>
<evidence type="ECO:0000256" key="9">
    <source>
        <dbReference type="ARBA" id="ARBA00022723"/>
    </source>
</evidence>
<dbReference type="InterPro" id="IPR050408">
    <property type="entry name" value="HGPRT"/>
</dbReference>
<organism evidence="14">
    <name type="scientific">marine sediment metagenome</name>
    <dbReference type="NCBI Taxonomy" id="412755"/>
    <lineage>
        <taxon>unclassified sequences</taxon>
        <taxon>metagenomes</taxon>
        <taxon>ecological metagenomes</taxon>
    </lineage>
</organism>
<dbReference type="NCBIfam" id="TIGR01203">
    <property type="entry name" value="HGPRTase"/>
    <property type="match status" value="1"/>
</dbReference>
<dbReference type="GO" id="GO:0032264">
    <property type="term" value="P:IMP salvage"/>
    <property type="evidence" value="ECO:0007669"/>
    <property type="project" value="TreeGrafter"/>
</dbReference>
<keyword evidence="10" id="KW-0660">Purine salvage</keyword>
<dbReference type="GO" id="GO:0006178">
    <property type="term" value="P:guanine salvage"/>
    <property type="evidence" value="ECO:0007669"/>
    <property type="project" value="TreeGrafter"/>
</dbReference>
<evidence type="ECO:0000256" key="12">
    <source>
        <dbReference type="ARBA" id="ARBA00022842"/>
    </source>
</evidence>
<keyword evidence="11" id="KW-0547">Nucleotide-binding</keyword>
<evidence type="ECO:0000256" key="2">
    <source>
        <dbReference type="ARBA" id="ARBA00004496"/>
    </source>
</evidence>
<dbReference type="InterPro" id="IPR000836">
    <property type="entry name" value="PRTase_dom"/>
</dbReference>
<comment type="subcellular location">
    <subcellularLocation>
        <location evidence="2">Cytoplasm</location>
    </subcellularLocation>
</comment>
<protein>
    <recommendedName>
        <fullName evidence="5">hypoxanthine phosphoribosyltransferase</fullName>
        <ecNumber evidence="5">2.4.2.8</ecNumber>
    </recommendedName>
</protein>
<dbReference type="SUPFAM" id="SSF53271">
    <property type="entry name" value="PRTase-like"/>
    <property type="match status" value="1"/>
</dbReference>
<dbReference type="GO" id="GO:0004422">
    <property type="term" value="F:hypoxanthine phosphoribosyltransferase activity"/>
    <property type="evidence" value="ECO:0007669"/>
    <property type="project" value="InterPro"/>
</dbReference>
<dbReference type="AlphaFoldDB" id="A0A0F8ZW02"/>
<evidence type="ECO:0000256" key="8">
    <source>
        <dbReference type="ARBA" id="ARBA00022679"/>
    </source>
</evidence>
<keyword evidence="6" id="KW-0963">Cytoplasm</keyword>
<accession>A0A0F8ZW02</accession>
<comment type="cofactor">
    <cofactor evidence="1">
        <name>Mg(2+)</name>
        <dbReference type="ChEBI" id="CHEBI:18420"/>
    </cofactor>
</comment>
<evidence type="ECO:0000256" key="3">
    <source>
        <dbReference type="ARBA" id="ARBA00004669"/>
    </source>
</evidence>
<dbReference type="InterPro" id="IPR029057">
    <property type="entry name" value="PRTase-like"/>
</dbReference>
<evidence type="ECO:0000256" key="1">
    <source>
        <dbReference type="ARBA" id="ARBA00001946"/>
    </source>
</evidence>
<gene>
    <name evidence="14" type="ORF">LCGC14_2726430</name>
</gene>
<dbReference type="GO" id="GO:0006166">
    <property type="term" value="P:purine ribonucleoside salvage"/>
    <property type="evidence" value="ECO:0007669"/>
    <property type="project" value="UniProtKB-KW"/>
</dbReference>
<dbReference type="Pfam" id="PF00156">
    <property type="entry name" value="Pribosyltran"/>
    <property type="match status" value="1"/>
</dbReference>
<sequence length="179" mass="20157">MTRKKVHDKEFEIYIPNAEIQRVISEMAKKLNEDLANKDVIFLGILNGAFMFASDLFREITLDSQISFLKLASYAGTSSTGTVKRLIGINEDIFNKTVVILEDIVDTGVTLDNIIKQLKGYEPAEILVATMLFKPDAYTKDLVLDYVGLEIPNDFVLGYGLDYEGYGRNLADLYRVIES</sequence>
<dbReference type="PANTHER" id="PTHR43340:SF1">
    <property type="entry name" value="HYPOXANTHINE PHOSPHORIBOSYLTRANSFERASE"/>
    <property type="match status" value="1"/>
</dbReference>
<dbReference type="GO" id="GO:0032263">
    <property type="term" value="P:GMP salvage"/>
    <property type="evidence" value="ECO:0007669"/>
    <property type="project" value="TreeGrafter"/>
</dbReference>
<dbReference type="EMBL" id="LAZR01049242">
    <property type="protein sequence ID" value="KKK90105.1"/>
    <property type="molecule type" value="Genomic_DNA"/>
</dbReference>
<dbReference type="InterPro" id="IPR005904">
    <property type="entry name" value="Hxn_phspho_trans"/>
</dbReference>
<keyword evidence="7" id="KW-0328">Glycosyltransferase</keyword>
<evidence type="ECO:0000256" key="5">
    <source>
        <dbReference type="ARBA" id="ARBA00011895"/>
    </source>
</evidence>
<evidence type="ECO:0000256" key="4">
    <source>
        <dbReference type="ARBA" id="ARBA00008391"/>
    </source>
</evidence>
<evidence type="ECO:0000256" key="10">
    <source>
        <dbReference type="ARBA" id="ARBA00022726"/>
    </source>
</evidence>
<keyword evidence="8" id="KW-0808">Transferase</keyword>
<dbReference type="GO" id="GO:0005829">
    <property type="term" value="C:cytosol"/>
    <property type="evidence" value="ECO:0007669"/>
    <property type="project" value="TreeGrafter"/>
</dbReference>
<feature type="domain" description="Phosphoribosyltransferase" evidence="13">
    <location>
        <begin position="19"/>
        <end position="163"/>
    </location>
</feature>
<evidence type="ECO:0000256" key="7">
    <source>
        <dbReference type="ARBA" id="ARBA00022676"/>
    </source>
</evidence>
<dbReference type="GO" id="GO:0046100">
    <property type="term" value="P:hypoxanthine metabolic process"/>
    <property type="evidence" value="ECO:0007669"/>
    <property type="project" value="TreeGrafter"/>
</dbReference>
<evidence type="ECO:0000313" key="14">
    <source>
        <dbReference type="EMBL" id="KKK90105.1"/>
    </source>
</evidence>
<evidence type="ECO:0000256" key="11">
    <source>
        <dbReference type="ARBA" id="ARBA00022741"/>
    </source>
</evidence>
<comment type="similarity">
    <text evidence="4">Belongs to the purine/pyrimidine phosphoribosyltransferase family.</text>
</comment>
<evidence type="ECO:0000259" key="13">
    <source>
        <dbReference type="Pfam" id="PF00156"/>
    </source>
</evidence>
<evidence type="ECO:0000256" key="6">
    <source>
        <dbReference type="ARBA" id="ARBA00022490"/>
    </source>
</evidence>